<dbReference type="EMBL" id="LAZR01055139">
    <property type="protein sequence ID" value="KKK77051.1"/>
    <property type="molecule type" value="Genomic_DNA"/>
</dbReference>
<feature type="non-terminal residue" evidence="1">
    <location>
        <position position="1"/>
    </location>
</feature>
<gene>
    <name evidence="1" type="ORF">LCGC14_2857460</name>
</gene>
<dbReference type="AlphaFoldDB" id="A0A0F9AXK9"/>
<protein>
    <submittedName>
        <fullName evidence="1">Uncharacterized protein</fullName>
    </submittedName>
</protein>
<organism evidence="1">
    <name type="scientific">marine sediment metagenome</name>
    <dbReference type="NCBI Taxonomy" id="412755"/>
    <lineage>
        <taxon>unclassified sequences</taxon>
        <taxon>metagenomes</taxon>
        <taxon>ecological metagenomes</taxon>
    </lineage>
</organism>
<comment type="caution">
    <text evidence="1">The sequence shown here is derived from an EMBL/GenBank/DDBJ whole genome shotgun (WGS) entry which is preliminary data.</text>
</comment>
<evidence type="ECO:0000313" key="1">
    <source>
        <dbReference type="EMBL" id="KKK77051.1"/>
    </source>
</evidence>
<reference evidence="1" key="1">
    <citation type="journal article" date="2015" name="Nature">
        <title>Complex archaea that bridge the gap between prokaryotes and eukaryotes.</title>
        <authorList>
            <person name="Spang A."/>
            <person name="Saw J.H."/>
            <person name="Jorgensen S.L."/>
            <person name="Zaremba-Niedzwiedzka K."/>
            <person name="Martijn J."/>
            <person name="Lind A.E."/>
            <person name="van Eijk R."/>
            <person name="Schleper C."/>
            <person name="Guy L."/>
            <person name="Ettema T.J."/>
        </authorList>
    </citation>
    <scope>NUCLEOTIDE SEQUENCE</scope>
</reference>
<sequence length="49" mass="5670">VIDGDGIREATKHDNKDILLHRVRMSELTDEQIKRCPDVARGAEYKYIT</sequence>
<proteinExistence type="predicted"/>
<accession>A0A0F9AXK9</accession>
<name>A0A0F9AXK9_9ZZZZ</name>